<keyword evidence="12" id="KW-0233">DNA recombination</keyword>
<dbReference type="InterPro" id="IPR001650">
    <property type="entry name" value="Helicase_C-like"/>
</dbReference>
<evidence type="ECO:0000256" key="3">
    <source>
        <dbReference type="ARBA" id="ARBA00005446"/>
    </source>
</evidence>
<evidence type="ECO:0000256" key="13">
    <source>
        <dbReference type="ARBA" id="ARBA00023204"/>
    </source>
</evidence>
<dbReference type="Pfam" id="PF00270">
    <property type="entry name" value="DEAD"/>
    <property type="match status" value="1"/>
</dbReference>
<dbReference type="GO" id="GO:0043138">
    <property type="term" value="F:3'-5' DNA helicase activity"/>
    <property type="evidence" value="ECO:0007669"/>
    <property type="project" value="UniProtKB-EC"/>
</dbReference>
<proteinExistence type="inferred from homology"/>
<dbReference type="GO" id="GO:0030894">
    <property type="term" value="C:replisome"/>
    <property type="evidence" value="ECO:0007669"/>
    <property type="project" value="TreeGrafter"/>
</dbReference>
<dbReference type="Gene3D" id="3.40.50.300">
    <property type="entry name" value="P-loop containing nucleotide triphosphate hydrolases"/>
    <property type="match status" value="2"/>
</dbReference>
<dbReference type="FunFam" id="3.40.50.300:FF:001051">
    <property type="entry name" value="ATP-dependent DNA helicase RecQ"/>
    <property type="match status" value="1"/>
</dbReference>
<evidence type="ECO:0000256" key="14">
    <source>
        <dbReference type="ARBA" id="ARBA00023235"/>
    </source>
</evidence>
<dbReference type="PANTHER" id="PTHR13710:SF105">
    <property type="entry name" value="ATP-DEPENDENT DNA HELICASE Q1"/>
    <property type="match status" value="1"/>
</dbReference>
<dbReference type="SUPFAM" id="SSF52540">
    <property type="entry name" value="P-loop containing nucleoside triphosphate hydrolases"/>
    <property type="match status" value="1"/>
</dbReference>
<evidence type="ECO:0000256" key="4">
    <source>
        <dbReference type="ARBA" id="ARBA00022723"/>
    </source>
</evidence>
<dbReference type="GO" id="GO:0043590">
    <property type="term" value="C:bacterial nucleoid"/>
    <property type="evidence" value="ECO:0007669"/>
    <property type="project" value="TreeGrafter"/>
</dbReference>
<evidence type="ECO:0000256" key="8">
    <source>
        <dbReference type="ARBA" id="ARBA00022806"/>
    </source>
</evidence>
<dbReference type="InterPro" id="IPR002121">
    <property type="entry name" value="HRDC_dom"/>
</dbReference>
<dbReference type="Gene3D" id="1.10.150.80">
    <property type="entry name" value="HRDC domain"/>
    <property type="match status" value="1"/>
</dbReference>
<dbReference type="PROSITE" id="PS51194">
    <property type="entry name" value="HELICASE_CTER"/>
    <property type="match status" value="1"/>
</dbReference>
<dbReference type="GO" id="GO:0005524">
    <property type="term" value="F:ATP binding"/>
    <property type="evidence" value="ECO:0007669"/>
    <property type="project" value="UniProtKB-KW"/>
</dbReference>
<name>A0A7G5E025_9SPHI</name>
<evidence type="ECO:0000313" key="21">
    <source>
        <dbReference type="Proteomes" id="UP000515450"/>
    </source>
</evidence>
<evidence type="ECO:0000256" key="6">
    <source>
        <dbReference type="ARBA" id="ARBA00022763"/>
    </source>
</evidence>
<organism evidence="20 21">
    <name type="scientific">Sphingobacterium paramultivorum</name>
    <dbReference type="NCBI Taxonomy" id="2886510"/>
    <lineage>
        <taxon>Bacteria</taxon>
        <taxon>Pseudomonadati</taxon>
        <taxon>Bacteroidota</taxon>
        <taxon>Sphingobacteriia</taxon>
        <taxon>Sphingobacteriales</taxon>
        <taxon>Sphingobacteriaceae</taxon>
        <taxon>Sphingobacterium</taxon>
    </lineage>
</organism>
<dbReference type="InterPro" id="IPR036388">
    <property type="entry name" value="WH-like_DNA-bd_sf"/>
</dbReference>
<dbReference type="InterPro" id="IPR011545">
    <property type="entry name" value="DEAD/DEAH_box_helicase_dom"/>
</dbReference>
<dbReference type="Pfam" id="PF00570">
    <property type="entry name" value="HRDC"/>
    <property type="match status" value="1"/>
</dbReference>
<reference evidence="20 21" key="1">
    <citation type="journal article" date="2020" name="G3 (Bethesda)">
        <title>CeMbio - The Caenorhabditis elegans Microbiome Resource.</title>
        <authorList>
            <person name="Dirksen P."/>
            <person name="Assie A."/>
            <person name="Zimmermann J."/>
            <person name="Zhang F."/>
            <person name="Tietje A.M."/>
            <person name="Marsh S.A."/>
            <person name="Felix M.A."/>
            <person name="Shapira M."/>
            <person name="Kaleta C."/>
            <person name="Schulenburg H."/>
            <person name="Samuel B."/>
        </authorList>
    </citation>
    <scope>NUCLEOTIDE SEQUENCE [LARGE SCALE GENOMIC DNA]</scope>
    <source>
        <strain evidence="20 21">BIGb0170</strain>
    </source>
</reference>
<dbReference type="InterPro" id="IPR010997">
    <property type="entry name" value="HRDC-like_sf"/>
</dbReference>
<dbReference type="Gene3D" id="1.10.10.10">
    <property type="entry name" value="Winged helix-like DNA-binding domain superfamily/Winged helix DNA-binding domain"/>
    <property type="match status" value="1"/>
</dbReference>
<sequence length="729" mass="82392">MEIEKSLFDNLQDFFGFDTFKGDQEAIITSILQRRDTFVIMPTGGGKSICYQLPALMSEGTAIVISPLIALMKNQVDQLRAFGGEDSIAHFLNSSLNKSEITKVKDDVLAGKTKLLYVAPESLAKQDNLEFLHQITVSFVAVDEAHCISEWGHDFRPEYRKIRQVINEIGANIPIIALTATATPKVQSDIRKNLQMTDAVLFKSSFNRSNLYYEVRPKKDVVKEIVRFIKTKPGKTGIVYCLSRKKVEEISEVLNLNGIKALPYHAGLDAKTRADTQDKFLMEDVEVIVATIAFGMGIDKPDVRYVIHHDIPKSMEGYYQETGRAGRDGGDGYCLAFYSEKDVEKLTKFMKDKPVAEREIGTQILKEVIDYSESAVCRRKQILHYFGENFDEQGCSNMCDNCRSEKEYFEAEDSLKNVLGFIQEQGEKFDDHHVINVMMGQNNQPVSSYKHDEHRLFGTGKEKGVIYWKSLLRQAVLDNFIQKDIDHYGLLKLTDIGRHYLDNPYQLKFVLNRPIEGGDNTNSEDAGHGTGALDTVLLGMLKDLRKKIAKGKALPPFVIFQDPSLEEMCTHYPIAIDELKQIQGVGNGKAIKFGAPFIALIKDYVEENEIDRPVDLVIKSTANKSALKVSIIQNIDRKIALDDIASAKGITYEEILKEIETIVNAGTKININYFIDEIIDEDRQDEVYDYFKTAETDSINDALKELGGDDYSYEDLQLMRIKFLSELGN</sequence>
<dbReference type="GO" id="GO:0009432">
    <property type="term" value="P:SOS response"/>
    <property type="evidence" value="ECO:0007669"/>
    <property type="project" value="UniProtKB-UniRule"/>
</dbReference>
<evidence type="ECO:0000256" key="10">
    <source>
        <dbReference type="ARBA" id="ARBA00022840"/>
    </source>
</evidence>
<protein>
    <recommendedName>
        <fullName evidence="16">DNA helicase RecQ</fullName>
        <ecNumber evidence="16">5.6.2.4</ecNumber>
    </recommendedName>
</protein>
<dbReference type="AlphaFoldDB" id="A0A7G5E025"/>
<accession>A0A7G5E025</accession>
<dbReference type="PANTHER" id="PTHR13710">
    <property type="entry name" value="DNA HELICASE RECQ FAMILY MEMBER"/>
    <property type="match status" value="1"/>
</dbReference>
<dbReference type="SUPFAM" id="SSF46785">
    <property type="entry name" value="Winged helix' DNA-binding domain"/>
    <property type="match status" value="1"/>
</dbReference>
<dbReference type="SMART" id="SM00956">
    <property type="entry name" value="RQC"/>
    <property type="match status" value="1"/>
</dbReference>
<dbReference type="InterPro" id="IPR014001">
    <property type="entry name" value="Helicase_ATP-bd"/>
</dbReference>
<dbReference type="GO" id="GO:0003677">
    <property type="term" value="F:DNA binding"/>
    <property type="evidence" value="ECO:0007669"/>
    <property type="project" value="UniProtKB-KW"/>
</dbReference>
<evidence type="ECO:0000259" key="18">
    <source>
        <dbReference type="PROSITE" id="PS51192"/>
    </source>
</evidence>
<dbReference type="InterPro" id="IPR018982">
    <property type="entry name" value="RQC_domain"/>
</dbReference>
<comment type="catalytic activity">
    <reaction evidence="15">
        <text>Couples ATP hydrolysis with the unwinding of duplex DNA by translocating in the 3'-5' direction.</text>
        <dbReference type="EC" id="5.6.2.4"/>
    </reaction>
</comment>
<dbReference type="EC" id="5.6.2.4" evidence="16"/>
<dbReference type="SMART" id="SM00487">
    <property type="entry name" value="DEXDc"/>
    <property type="match status" value="1"/>
</dbReference>
<gene>
    <name evidence="20" type="primary">recQ</name>
    <name evidence="20" type="ORF">HS960_06610</name>
</gene>
<feature type="domain" description="Helicase ATP-binding" evidence="18">
    <location>
        <begin position="28"/>
        <end position="200"/>
    </location>
</feature>
<dbReference type="RefSeq" id="WP_153844665.1">
    <property type="nucleotide sequence ID" value="NZ_CP058555.1"/>
</dbReference>
<dbReference type="InterPro" id="IPR044876">
    <property type="entry name" value="HRDC_dom_sf"/>
</dbReference>
<keyword evidence="14" id="KW-0413">Isomerase</keyword>
<dbReference type="InterPro" id="IPR006293">
    <property type="entry name" value="DNA_helicase_ATP-dep_RecQ_bac"/>
</dbReference>
<dbReference type="Gene3D" id="1.10.10.1390">
    <property type="entry name" value="ATP-dependent DNA helicase RecQ"/>
    <property type="match status" value="1"/>
</dbReference>
<keyword evidence="5" id="KW-0547">Nucleotide-binding</keyword>
<dbReference type="GO" id="GO:0009378">
    <property type="term" value="F:four-way junction helicase activity"/>
    <property type="evidence" value="ECO:0007669"/>
    <property type="project" value="TreeGrafter"/>
</dbReference>
<comment type="cofactor">
    <cofactor evidence="2">
        <name>Zn(2+)</name>
        <dbReference type="ChEBI" id="CHEBI:29105"/>
    </cofactor>
</comment>
<keyword evidence="10" id="KW-0067">ATP-binding</keyword>
<dbReference type="InterPro" id="IPR048671">
    <property type="entry name" value="RecQ-1-like_HTH"/>
</dbReference>
<feature type="domain" description="Helicase C-terminal" evidence="19">
    <location>
        <begin position="221"/>
        <end position="372"/>
    </location>
</feature>
<evidence type="ECO:0000256" key="11">
    <source>
        <dbReference type="ARBA" id="ARBA00023125"/>
    </source>
</evidence>
<dbReference type="SMART" id="SM00490">
    <property type="entry name" value="HELICc"/>
    <property type="match status" value="1"/>
</dbReference>
<dbReference type="GO" id="GO:0005737">
    <property type="term" value="C:cytoplasm"/>
    <property type="evidence" value="ECO:0007669"/>
    <property type="project" value="TreeGrafter"/>
</dbReference>
<dbReference type="EMBL" id="CP058555">
    <property type="protein sequence ID" value="QMV67350.1"/>
    <property type="molecule type" value="Genomic_DNA"/>
</dbReference>
<keyword evidence="6" id="KW-0227">DNA damage</keyword>
<evidence type="ECO:0000256" key="5">
    <source>
        <dbReference type="ARBA" id="ARBA00022741"/>
    </source>
</evidence>
<dbReference type="Pfam" id="PF09382">
    <property type="entry name" value="RQC"/>
    <property type="match status" value="1"/>
</dbReference>
<keyword evidence="8 20" id="KW-0347">Helicase</keyword>
<evidence type="ECO:0000256" key="15">
    <source>
        <dbReference type="ARBA" id="ARBA00034617"/>
    </source>
</evidence>
<dbReference type="Pfam" id="PF16124">
    <property type="entry name" value="RecQ_Zn_bind"/>
    <property type="match status" value="1"/>
</dbReference>
<dbReference type="GO" id="GO:0016787">
    <property type="term" value="F:hydrolase activity"/>
    <property type="evidence" value="ECO:0007669"/>
    <property type="project" value="UniProtKB-KW"/>
</dbReference>
<dbReference type="FunFam" id="3.40.50.300:FF:000156">
    <property type="entry name" value="ATP-dependent DNA helicase recQ"/>
    <property type="match status" value="1"/>
</dbReference>
<dbReference type="CDD" id="cd17920">
    <property type="entry name" value="DEXHc_RecQ"/>
    <property type="match status" value="1"/>
</dbReference>
<dbReference type="GO" id="GO:0006310">
    <property type="term" value="P:DNA recombination"/>
    <property type="evidence" value="ECO:0007669"/>
    <property type="project" value="UniProtKB-UniRule"/>
</dbReference>
<evidence type="ECO:0000259" key="17">
    <source>
        <dbReference type="PROSITE" id="PS50967"/>
    </source>
</evidence>
<dbReference type="SUPFAM" id="SSF47819">
    <property type="entry name" value="HRDC-like"/>
    <property type="match status" value="1"/>
</dbReference>
<dbReference type="PROSITE" id="PS50967">
    <property type="entry name" value="HRDC"/>
    <property type="match status" value="1"/>
</dbReference>
<keyword evidence="11" id="KW-0238">DNA-binding</keyword>
<evidence type="ECO:0000256" key="2">
    <source>
        <dbReference type="ARBA" id="ARBA00001947"/>
    </source>
</evidence>
<dbReference type="PROSITE" id="PS51192">
    <property type="entry name" value="HELICASE_ATP_BIND_1"/>
    <property type="match status" value="1"/>
</dbReference>
<evidence type="ECO:0000256" key="9">
    <source>
        <dbReference type="ARBA" id="ARBA00022833"/>
    </source>
</evidence>
<evidence type="ECO:0000256" key="12">
    <source>
        <dbReference type="ARBA" id="ARBA00023172"/>
    </source>
</evidence>
<dbReference type="GO" id="GO:0006260">
    <property type="term" value="P:DNA replication"/>
    <property type="evidence" value="ECO:0007669"/>
    <property type="project" value="InterPro"/>
</dbReference>
<evidence type="ECO:0000256" key="16">
    <source>
        <dbReference type="NCBIfam" id="TIGR01389"/>
    </source>
</evidence>
<evidence type="ECO:0000313" key="20">
    <source>
        <dbReference type="EMBL" id="QMV67350.1"/>
    </source>
</evidence>
<dbReference type="NCBIfam" id="TIGR00614">
    <property type="entry name" value="recQ_fam"/>
    <property type="match status" value="1"/>
</dbReference>
<feature type="domain" description="HRDC" evidence="17">
    <location>
        <begin position="531"/>
        <end position="611"/>
    </location>
</feature>
<dbReference type="InterPro" id="IPR004589">
    <property type="entry name" value="DNA_helicase_ATP-dep_RecQ"/>
</dbReference>
<keyword evidence="21" id="KW-1185">Reference proteome</keyword>
<keyword evidence="13" id="KW-0234">DNA repair</keyword>
<dbReference type="SMART" id="SM00341">
    <property type="entry name" value="HRDC"/>
    <property type="match status" value="1"/>
</dbReference>
<keyword evidence="7 20" id="KW-0378">Hydrolase</keyword>
<dbReference type="GO" id="GO:0046872">
    <property type="term" value="F:metal ion binding"/>
    <property type="evidence" value="ECO:0007669"/>
    <property type="project" value="UniProtKB-KW"/>
</dbReference>
<keyword evidence="9" id="KW-0862">Zinc</keyword>
<comment type="similarity">
    <text evidence="3">Belongs to the helicase family. RecQ subfamily.</text>
</comment>
<evidence type="ECO:0000256" key="1">
    <source>
        <dbReference type="ARBA" id="ARBA00001946"/>
    </source>
</evidence>
<dbReference type="GO" id="GO:0006281">
    <property type="term" value="P:DNA repair"/>
    <property type="evidence" value="ECO:0007669"/>
    <property type="project" value="UniProtKB-KW"/>
</dbReference>
<dbReference type="InterPro" id="IPR027417">
    <property type="entry name" value="P-loop_NTPase"/>
</dbReference>
<dbReference type="Pfam" id="PF00271">
    <property type="entry name" value="Helicase_C"/>
    <property type="match status" value="1"/>
</dbReference>
<evidence type="ECO:0000259" key="19">
    <source>
        <dbReference type="PROSITE" id="PS51194"/>
    </source>
</evidence>
<comment type="cofactor">
    <cofactor evidence="1">
        <name>Mg(2+)</name>
        <dbReference type="ChEBI" id="CHEBI:18420"/>
    </cofactor>
</comment>
<dbReference type="InterPro" id="IPR032284">
    <property type="entry name" value="RecQ_Zn-bd"/>
</dbReference>
<keyword evidence="4" id="KW-0479">Metal-binding</keyword>
<dbReference type="NCBIfam" id="TIGR01389">
    <property type="entry name" value="recQ"/>
    <property type="match status" value="1"/>
</dbReference>
<dbReference type="Proteomes" id="UP000515450">
    <property type="component" value="Chromosome"/>
</dbReference>
<dbReference type="Pfam" id="PF21220">
    <property type="entry name" value="RecQ-1-like_HTH"/>
    <property type="match status" value="1"/>
</dbReference>
<evidence type="ECO:0000256" key="7">
    <source>
        <dbReference type="ARBA" id="ARBA00022801"/>
    </source>
</evidence>
<dbReference type="InterPro" id="IPR036390">
    <property type="entry name" value="WH_DNA-bd_sf"/>
</dbReference>